<dbReference type="InterPro" id="IPR016155">
    <property type="entry name" value="Mopterin_synth/thiamin_S_b"/>
</dbReference>
<protein>
    <submittedName>
        <fullName evidence="1">Molybdopterin converting factor, small subunit</fullName>
    </submittedName>
</protein>
<dbReference type="Proteomes" id="UP000006176">
    <property type="component" value="Chromosome"/>
</dbReference>
<accession>I3XYN7</accession>
<reference evidence="1 2" key="1">
    <citation type="submission" date="2012-06" db="EMBL/GenBank/DDBJ databases">
        <title>Complete sequence of Sulfurospirillum barnesii SES-3.</title>
        <authorList>
            <consortium name="US DOE Joint Genome Institute"/>
            <person name="Lucas S."/>
            <person name="Han J."/>
            <person name="Lapidus A."/>
            <person name="Cheng J.-F."/>
            <person name="Goodwin L."/>
            <person name="Pitluck S."/>
            <person name="Peters L."/>
            <person name="Ovchinnikova G."/>
            <person name="Lu M."/>
            <person name="Detter J.C."/>
            <person name="Han C."/>
            <person name="Tapia R."/>
            <person name="Land M."/>
            <person name="Hauser L."/>
            <person name="Kyrpides N."/>
            <person name="Ivanova N."/>
            <person name="Pagani I."/>
            <person name="Stolz J."/>
            <person name="Arkin A."/>
            <person name="Dehal P."/>
            <person name="Oremland R."/>
            <person name="Saltikov C."/>
            <person name="Basu P."/>
            <person name="Hollibaugh J."/>
            <person name="Newman D."/>
            <person name="Stolyar S."/>
            <person name="Hazen T."/>
            <person name="Woyke T."/>
        </authorList>
    </citation>
    <scope>NUCLEOTIDE SEQUENCE [LARGE SCALE GENOMIC DNA]</scope>
    <source>
        <strain evidence="2">ATCC 700032 / DSM 10660 / SES-3</strain>
    </source>
</reference>
<organism evidence="1 2">
    <name type="scientific">Sulfurospirillum barnesii (strain ATCC 700032 / DSM 10660 / SES-3)</name>
    <dbReference type="NCBI Taxonomy" id="760154"/>
    <lineage>
        <taxon>Bacteria</taxon>
        <taxon>Pseudomonadati</taxon>
        <taxon>Campylobacterota</taxon>
        <taxon>Epsilonproteobacteria</taxon>
        <taxon>Campylobacterales</taxon>
        <taxon>Sulfurospirillaceae</taxon>
        <taxon>Sulfurospirillum</taxon>
    </lineage>
</organism>
<dbReference type="eggNOG" id="COG1977">
    <property type="taxonomic scope" value="Bacteria"/>
</dbReference>
<dbReference type="OrthoDB" id="5339859at2"/>
<dbReference type="AlphaFoldDB" id="I3XYN7"/>
<sequence length="92" mass="10345">MYIILNAFSFLREKLAQKGIPYLDAQWMIDDKTRVVDLIDSLGLKQSDVEAVFLNHTVSSKETLLKEGDRVALLPPGTPGSYRLLSGLKEEH</sequence>
<dbReference type="KEGG" id="sba:Sulba_1779"/>
<proteinExistence type="predicted"/>
<dbReference type="RefSeq" id="WP_014769937.1">
    <property type="nucleotide sequence ID" value="NC_018002.1"/>
</dbReference>
<dbReference type="InterPro" id="IPR003749">
    <property type="entry name" value="ThiS/MoaD-like"/>
</dbReference>
<dbReference type="PATRIC" id="fig|760154.4.peg.1776"/>
<dbReference type="InterPro" id="IPR012675">
    <property type="entry name" value="Beta-grasp_dom_sf"/>
</dbReference>
<name>I3XYN7_SULBS</name>
<dbReference type="SUPFAM" id="SSF54285">
    <property type="entry name" value="MoaD/ThiS"/>
    <property type="match status" value="1"/>
</dbReference>
<dbReference type="Pfam" id="PF02597">
    <property type="entry name" value="ThiS"/>
    <property type="match status" value="1"/>
</dbReference>
<evidence type="ECO:0000313" key="1">
    <source>
        <dbReference type="EMBL" id="AFL69061.1"/>
    </source>
</evidence>
<keyword evidence="2" id="KW-1185">Reference proteome</keyword>
<gene>
    <name evidence="1" type="ordered locus">Sulba_1779</name>
</gene>
<dbReference type="Gene3D" id="3.10.20.30">
    <property type="match status" value="1"/>
</dbReference>
<dbReference type="STRING" id="760154.Sulba_1779"/>
<dbReference type="HOGENOM" id="CLU_114601_5_1_7"/>
<dbReference type="EMBL" id="CP003333">
    <property type="protein sequence ID" value="AFL69061.1"/>
    <property type="molecule type" value="Genomic_DNA"/>
</dbReference>
<evidence type="ECO:0000313" key="2">
    <source>
        <dbReference type="Proteomes" id="UP000006176"/>
    </source>
</evidence>